<keyword evidence="3" id="KW-0347">Helicase</keyword>
<dbReference type="InterPro" id="IPR006935">
    <property type="entry name" value="Helicase/UvrB_N"/>
</dbReference>
<dbReference type="GO" id="GO:0005829">
    <property type="term" value="C:cytosol"/>
    <property type="evidence" value="ECO:0007669"/>
    <property type="project" value="TreeGrafter"/>
</dbReference>
<dbReference type="InterPro" id="IPR050742">
    <property type="entry name" value="Helicase_Restrict-Modif_Enz"/>
</dbReference>
<dbReference type="SUPFAM" id="SSF52540">
    <property type="entry name" value="P-loop containing nucleoside triphosphate hydrolases"/>
    <property type="match status" value="1"/>
</dbReference>
<dbReference type="EMBL" id="CACRUT010000023">
    <property type="protein sequence ID" value="VYU59938.1"/>
    <property type="molecule type" value="Genomic_DNA"/>
</dbReference>
<protein>
    <submittedName>
        <fullName evidence="3">ATP-dependent RNA helicase SrmB</fullName>
        <ecNumber evidence="3">3.6.4.13</ecNumber>
    </submittedName>
</protein>
<dbReference type="InterPro" id="IPR001650">
    <property type="entry name" value="Helicase_C-like"/>
</dbReference>
<keyword evidence="3" id="KW-0378">Hydrolase</keyword>
<dbReference type="PANTHER" id="PTHR47396:SF1">
    <property type="entry name" value="ATP-DEPENDENT HELICASE IRC3-RELATED"/>
    <property type="match status" value="1"/>
</dbReference>
<dbReference type="PROSITE" id="PS51194">
    <property type="entry name" value="HELICASE_CTER"/>
    <property type="match status" value="1"/>
</dbReference>
<dbReference type="InterPro" id="IPR014001">
    <property type="entry name" value="Helicase_ATP-bd"/>
</dbReference>
<feature type="domain" description="Helicase C-terminal" evidence="2">
    <location>
        <begin position="226"/>
        <end position="383"/>
    </location>
</feature>
<feature type="domain" description="Helicase ATP-binding" evidence="1">
    <location>
        <begin position="24"/>
        <end position="170"/>
    </location>
</feature>
<dbReference type="GO" id="GO:0016787">
    <property type="term" value="F:hydrolase activity"/>
    <property type="evidence" value="ECO:0007669"/>
    <property type="project" value="UniProtKB-KW"/>
</dbReference>
<accession>A0A6N3G5E7</accession>
<dbReference type="Pfam" id="PF00271">
    <property type="entry name" value="Helicase_C"/>
    <property type="match status" value="1"/>
</dbReference>
<dbReference type="GO" id="GO:0003677">
    <property type="term" value="F:DNA binding"/>
    <property type="evidence" value="ECO:0007669"/>
    <property type="project" value="InterPro"/>
</dbReference>
<dbReference type="GO" id="GO:0005524">
    <property type="term" value="F:ATP binding"/>
    <property type="evidence" value="ECO:0007669"/>
    <property type="project" value="InterPro"/>
</dbReference>
<dbReference type="EC" id="3.6.4.13" evidence="3"/>
<evidence type="ECO:0000259" key="2">
    <source>
        <dbReference type="PROSITE" id="PS51194"/>
    </source>
</evidence>
<dbReference type="PANTHER" id="PTHR47396">
    <property type="entry name" value="TYPE I RESTRICTION ENZYME ECOKI R PROTEIN"/>
    <property type="match status" value="1"/>
</dbReference>
<dbReference type="SMART" id="SM00490">
    <property type="entry name" value="HELICc"/>
    <property type="match status" value="1"/>
</dbReference>
<dbReference type="PROSITE" id="PS51192">
    <property type="entry name" value="HELICASE_ATP_BIND_1"/>
    <property type="match status" value="1"/>
</dbReference>
<dbReference type="GO" id="GO:0003724">
    <property type="term" value="F:RNA helicase activity"/>
    <property type="evidence" value="ECO:0007669"/>
    <property type="project" value="UniProtKB-EC"/>
</dbReference>
<reference evidence="3" key="1">
    <citation type="submission" date="2019-11" db="EMBL/GenBank/DDBJ databases">
        <authorList>
            <person name="Feng L."/>
        </authorList>
    </citation>
    <scope>NUCLEOTIDE SEQUENCE</scope>
    <source>
        <strain evidence="3">PclaraLFYP37</strain>
    </source>
</reference>
<dbReference type="AlphaFoldDB" id="A0A6N3G5E7"/>
<name>A0A6N3G5E7_9BACT</name>
<gene>
    <name evidence="3" type="primary">srmB</name>
    <name evidence="3" type="ORF">PCLFYP37_00419</name>
</gene>
<keyword evidence="3" id="KW-0547">Nucleotide-binding</keyword>
<dbReference type="Gene3D" id="3.40.50.300">
    <property type="entry name" value="P-loop containing nucleotide triphosphate hydrolases"/>
    <property type="match status" value="2"/>
</dbReference>
<dbReference type="RefSeq" id="WP_412441910.1">
    <property type="nucleotide sequence ID" value="NZ_CACRUT010000023.1"/>
</dbReference>
<evidence type="ECO:0000313" key="3">
    <source>
        <dbReference type="EMBL" id="VYU59938.1"/>
    </source>
</evidence>
<sequence length="628" mass="72571">MEQVDAGYTELRSYQREMKHRLYEKWWGGSRSVMVQMPTGTGKTFLMAAVVRENAADGVLVVTHRIELVEQISETLSRFGVRHGVIAGGRKALLAENVRVASIQTLSRCIDSLSFCPSVVVVDEAHHALAKTYRILWEKWPEALFLGLTATPCRLSGEPFTDLFEVLLQAWSMERFIDEGWLADFEYISADPNSKAVRRVGLLSKRGADGDYQLKEMATVMDCPESIRHLYDTYQTFASGKKGIVYAINREHARHIVEYYRKGGVSCCMIDAKTPPEERRSLVEDYRNGRITLMVNVDIFSEGWDVPEVEVIQLARPTLSLAKYLQQVGRGMRVSSKKSHVMILDQVGLYLAFGMPIQRWDWQRMFEGRQAGRSVTCNTYPIYIGEEAMEKQLVNLEMVRIKRKEEKREGMEVFMQGGKYGIALDGKEVCAPQFTRIERLPEPYFALCFYPYDAVFRGKVTVVDAKGRDLRPELYGKVECKGDFFKGYDFAGKQVYWDSKTRRFYERMPELGRLGRFELVKQDAAYMFRFRERGLDFSFRKEDVRVSATEKVFIIGKHLIVNDKKEQFLYEFLGFSKGMILVKLPGQNVYRLILDSGNRFCDFRPPYPGTVTRTPDRMYIRFHHWPGF</sequence>
<dbReference type="InterPro" id="IPR027417">
    <property type="entry name" value="P-loop_NTPase"/>
</dbReference>
<organism evidence="3">
    <name type="scientific">Paraprevotella clara</name>
    <dbReference type="NCBI Taxonomy" id="454154"/>
    <lineage>
        <taxon>Bacteria</taxon>
        <taxon>Pseudomonadati</taxon>
        <taxon>Bacteroidota</taxon>
        <taxon>Bacteroidia</taxon>
        <taxon>Bacteroidales</taxon>
        <taxon>Prevotellaceae</taxon>
        <taxon>Paraprevotella</taxon>
    </lineage>
</organism>
<proteinExistence type="predicted"/>
<evidence type="ECO:0000259" key="1">
    <source>
        <dbReference type="PROSITE" id="PS51192"/>
    </source>
</evidence>
<dbReference type="SMART" id="SM00487">
    <property type="entry name" value="DEXDc"/>
    <property type="match status" value="1"/>
</dbReference>
<dbReference type="Pfam" id="PF04851">
    <property type="entry name" value="ResIII"/>
    <property type="match status" value="1"/>
</dbReference>
<keyword evidence="3" id="KW-0067">ATP-binding</keyword>